<comment type="caution">
    <text evidence="4">The sequence shown here is derived from an EMBL/GenBank/DDBJ whole genome shotgun (WGS) entry which is preliminary data.</text>
</comment>
<organism evidence="4 5">
    <name type="scientific">Bremerella cremea</name>
    <dbReference type="NCBI Taxonomy" id="1031537"/>
    <lineage>
        <taxon>Bacteria</taxon>
        <taxon>Pseudomonadati</taxon>
        <taxon>Planctomycetota</taxon>
        <taxon>Planctomycetia</taxon>
        <taxon>Pirellulales</taxon>
        <taxon>Pirellulaceae</taxon>
        <taxon>Bremerella</taxon>
    </lineage>
</organism>
<dbReference type="PANTHER" id="PTHR43673:SF10">
    <property type="entry name" value="NADH DEHYDROGENASE_NAD(P)H NITROREDUCTASE XCC3605-RELATED"/>
    <property type="match status" value="1"/>
</dbReference>
<evidence type="ECO:0000259" key="3">
    <source>
        <dbReference type="Pfam" id="PF00881"/>
    </source>
</evidence>
<dbReference type="InterPro" id="IPR029479">
    <property type="entry name" value="Nitroreductase"/>
</dbReference>
<dbReference type="RefSeq" id="WP_114372764.1">
    <property type="nucleotide sequence ID" value="NZ_QPEX01000045.1"/>
</dbReference>
<dbReference type="InterPro" id="IPR000415">
    <property type="entry name" value="Nitroreductase-like"/>
</dbReference>
<feature type="domain" description="Nitroreductase" evidence="3">
    <location>
        <begin position="15"/>
        <end position="159"/>
    </location>
</feature>
<evidence type="ECO:0000313" key="4">
    <source>
        <dbReference type="EMBL" id="RCS41495.1"/>
    </source>
</evidence>
<keyword evidence="2" id="KW-0560">Oxidoreductase</keyword>
<dbReference type="SUPFAM" id="SSF55469">
    <property type="entry name" value="FMN-dependent nitroreductase-like"/>
    <property type="match status" value="1"/>
</dbReference>
<dbReference type="GO" id="GO:0016491">
    <property type="term" value="F:oxidoreductase activity"/>
    <property type="evidence" value="ECO:0007669"/>
    <property type="project" value="UniProtKB-KW"/>
</dbReference>
<dbReference type="Proteomes" id="UP000253562">
    <property type="component" value="Unassembled WGS sequence"/>
</dbReference>
<sequence length="200" mass="21922">MTKEASTHHPIHDLIAKRWSPYAFADREVSQADLCGVLEAARWAPSSYNEQPWAYIVATKDSPEEFEKVLSCLVEGNQAWAKAAPVLMLGCVNTQFQRNGNPNAAAEHDLGLASANLSLEATHRGLFVHQMIGILPSKAKTVFQLPDTVIAKTGLALGYVADPEVLPNDIKERDLAPRQRKPLSEFVFTGKWGETSAAVK</sequence>
<protein>
    <submittedName>
        <fullName evidence="4">Nitroreductase</fullName>
    </submittedName>
</protein>
<proteinExistence type="inferred from homology"/>
<dbReference type="Gene3D" id="3.40.109.10">
    <property type="entry name" value="NADH Oxidase"/>
    <property type="match status" value="1"/>
</dbReference>
<reference evidence="4 5" key="1">
    <citation type="submission" date="2018-07" db="EMBL/GenBank/DDBJ databases">
        <title>Comparative genomes isolates from brazilian mangrove.</title>
        <authorList>
            <person name="De Araujo J.E."/>
            <person name="Taketani R.G."/>
            <person name="Silva M.C.P."/>
            <person name="Lourenco M.V."/>
            <person name="Oliveira V.M."/>
            <person name="Andreote F.D."/>
        </authorList>
    </citation>
    <scope>NUCLEOTIDE SEQUENCE [LARGE SCALE GENOMIC DNA]</scope>
    <source>
        <strain evidence="4 5">HEX PRIS-MGV</strain>
    </source>
</reference>
<evidence type="ECO:0000256" key="1">
    <source>
        <dbReference type="ARBA" id="ARBA00007118"/>
    </source>
</evidence>
<dbReference type="EMBL" id="QPEX01000045">
    <property type="protein sequence ID" value="RCS41495.1"/>
    <property type="molecule type" value="Genomic_DNA"/>
</dbReference>
<dbReference type="OrthoDB" id="9782629at2"/>
<dbReference type="CDD" id="cd02138">
    <property type="entry name" value="TdsD-like"/>
    <property type="match status" value="1"/>
</dbReference>
<evidence type="ECO:0000313" key="5">
    <source>
        <dbReference type="Proteomes" id="UP000253562"/>
    </source>
</evidence>
<comment type="similarity">
    <text evidence="1">Belongs to the nitroreductase family.</text>
</comment>
<accession>A0A368KND5</accession>
<name>A0A368KND5_9BACT</name>
<evidence type="ECO:0000256" key="2">
    <source>
        <dbReference type="ARBA" id="ARBA00023002"/>
    </source>
</evidence>
<dbReference type="PANTHER" id="PTHR43673">
    <property type="entry name" value="NAD(P)H NITROREDUCTASE YDGI-RELATED"/>
    <property type="match status" value="1"/>
</dbReference>
<gene>
    <name evidence="4" type="ORF">DTL42_23375</name>
</gene>
<dbReference type="AlphaFoldDB" id="A0A368KND5"/>
<dbReference type="Pfam" id="PF00881">
    <property type="entry name" value="Nitroreductase"/>
    <property type="match status" value="1"/>
</dbReference>